<dbReference type="InterPro" id="IPR029760">
    <property type="entry name" value="GPX_CS"/>
</dbReference>
<dbReference type="Gene3D" id="3.40.30.10">
    <property type="entry name" value="Glutaredoxin"/>
    <property type="match status" value="1"/>
</dbReference>
<evidence type="ECO:0000256" key="1">
    <source>
        <dbReference type="ARBA" id="ARBA00006926"/>
    </source>
</evidence>
<dbReference type="InterPro" id="IPR000889">
    <property type="entry name" value="Glutathione_peroxidase"/>
</dbReference>
<evidence type="ECO:0000256" key="5">
    <source>
        <dbReference type="RuleBase" id="RU000499"/>
    </source>
</evidence>
<keyword evidence="2 5" id="KW-0575">Peroxidase</keyword>
<dbReference type="PRINTS" id="PR01011">
    <property type="entry name" value="GLUTPROXDASE"/>
</dbReference>
<dbReference type="STRING" id="467210.HMPREF1866_01300"/>
<comment type="similarity">
    <text evidence="1 5">Belongs to the glutathione peroxidase family.</text>
</comment>
<feature type="active site" evidence="4">
    <location>
        <position position="35"/>
    </location>
</feature>
<feature type="domain" description="Thioredoxin" evidence="6">
    <location>
        <begin position="1"/>
        <end position="181"/>
    </location>
</feature>
<dbReference type="EMBL" id="LSDA01000075">
    <property type="protein sequence ID" value="KXB57792.1"/>
    <property type="molecule type" value="Genomic_DNA"/>
</dbReference>
<gene>
    <name evidence="7" type="ORF">HMPREF1866_01300</name>
</gene>
<evidence type="ECO:0000313" key="7">
    <source>
        <dbReference type="EMBL" id="KXB57792.1"/>
    </source>
</evidence>
<dbReference type="PIRSF" id="PIRSF000303">
    <property type="entry name" value="Glutathion_perox"/>
    <property type="match status" value="1"/>
</dbReference>
<name>A0A133ZQU7_9FIRM</name>
<dbReference type="GO" id="GO:0034599">
    <property type="term" value="P:cellular response to oxidative stress"/>
    <property type="evidence" value="ECO:0007669"/>
    <property type="project" value="TreeGrafter"/>
</dbReference>
<keyword evidence="3 5" id="KW-0560">Oxidoreductase</keyword>
<dbReference type="Proteomes" id="UP000070394">
    <property type="component" value="Unassembled WGS sequence"/>
</dbReference>
<dbReference type="PROSITE" id="PS51355">
    <property type="entry name" value="GLUTATHIONE_PEROXID_3"/>
    <property type="match status" value="1"/>
</dbReference>
<dbReference type="Pfam" id="PF00255">
    <property type="entry name" value="GSHPx"/>
    <property type="match status" value="1"/>
</dbReference>
<dbReference type="InterPro" id="IPR013766">
    <property type="entry name" value="Thioredoxin_domain"/>
</dbReference>
<dbReference type="PANTHER" id="PTHR11592">
    <property type="entry name" value="GLUTATHIONE PEROXIDASE"/>
    <property type="match status" value="1"/>
</dbReference>
<dbReference type="PANTHER" id="PTHR11592:SF78">
    <property type="entry name" value="GLUTATHIONE PEROXIDASE"/>
    <property type="match status" value="1"/>
</dbReference>
<evidence type="ECO:0000256" key="2">
    <source>
        <dbReference type="ARBA" id="ARBA00022559"/>
    </source>
</evidence>
<dbReference type="InterPro" id="IPR036249">
    <property type="entry name" value="Thioredoxin-like_sf"/>
</dbReference>
<evidence type="ECO:0000313" key="8">
    <source>
        <dbReference type="Proteomes" id="UP000070394"/>
    </source>
</evidence>
<dbReference type="CDD" id="cd00340">
    <property type="entry name" value="GSH_Peroxidase"/>
    <property type="match status" value="1"/>
</dbReference>
<dbReference type="PROSITE" id="PS51352">
    <property type="entry name" value="THIOREDOXIN_2"/>
    <property type="match status" value="1"/>
</dbReference>
<dbReference type="GO" id="GO:0004601">
    <property type="term" value="F:peroxidase activity"/>
    <property type="evidence" value="ECO:0007669"/>
    <property type="project" value="UniProtKB-KW"/>
</dbReference>
<dbReference type="SUPFAM" id="SSF52833">
    <property type="entry name" value="Thioredoxin-like"/>
    <property type="match status" value="1"/>
</dbReference>
<dbReference type="AlphaFoldDB" id="A0A133ZQU7"/>
<comment type="caution">
    <text evidence="7">The sequence shown here is derived from an EMBL/GenBank/DDBJ whole genome shotgun (WGS) entry which is preliminary data.</text>
</comment>
<organism evidence="7 8">
    <name type="scientific">Lachnoanaerobaculum saburreum</name>
    <dbReference type="NCBI Taxonomy" id="467210"/>
    <lineage>
        <taxon>Bacteria</taxon>
        <taxon>Bacillati</taxon>
        <taxon>Bacillota</taxon>
        <taxon>Clostridia</taxon>
        <taxon>Lachnospirales</taxon>
        <taxon>Lachnospiraceae</taxon>
        <taxon>Lachnoanaerobaculum</taxon>
    </lineage>
</organism>
<keyword evidence="8" id="KW-1185">Reference proteome</keyword>
<dbReference type="PROSITE" id="PS00763">
    <property type="entry name" value="GLUTATHIONE_PEROXID_2"/>
    <property type="match status" value="1"/>
</dbReference>
<dbReference type="FunFam" id="3.40.30.10:FF:000010">
    <property type="entry name" value="Glutathione peroxidase"/>
    <property type="match status" value="1"/>
</dbReference>
<evidence type="ECO:0000256" key="3">
    <source>
        <dbReference type="ARBA" id="ARBA00023002"/>
    </source>
</evidence>
<sequence>MSIYDFKVKNNEGKEVSLSDYKNKVVLIINSATECGFTPQYEQLQKLYEDYKDKDFVILDFPCNQFGHQAPGSDEEIAKFCSSRFGVTFPLFSKIEVNGDGASEVFKYLKSEKGFAGWGADNDMSKLLTKMLSEADPDYASKPDIKWNFTKFLIDKNGNVVRRFEPTEGVAVVEEAVKELV</sequence>
<reference evidence="8" key="1">
    <citation type="submission" date="2016-01" db="EMBL/GenBank/DDBJ databases">
        <authorList>
            <person name="Mitreva M."/>
            <person name="Pepin K.H."/>
            <person name="Mihindukulasuriya K.A."/>
            <person name="Fulton R."/>
            <person name="Fronick C."/>
            <person name="O'Laughlin M."/>
            <person name="Miner T."/>
            <person name="Herter B."/>
            <person name="Rosa B.A."/>
            <person name="Cordes M."/>
            <person name="Tomlinson C."/>
            <person name="Wollam A."/>
            <person name="Palsikar V.B."/>
            <person name="Mardis E.R."/>
            <person name="Wilson R.K."/>
        </authorList>
    </citation>
    <scope>NUCLEOTIDE SEQUENCE [LARGE SCALE GENOMIC DNA]</scope>
    <source>
        <strain evidence="8">DNF00896</strain>
    </source>
</reference>
<dbReference type="OrthoDB" id="9809733at2"/>
<protein>
    <recommendedName>
        <fullName evidence="5">Glutathione peroxidase</fullName>
    </recommendedName>
</protein>
<dbReference type="PATRIC" id="fig|467210.3.peg.1291"/>
<proteinExistence type="inferred from homology"/>
<accession>A0A133ZQU7</accession>
<evidence type="ECO:0000256" key="4">
    <source>
        <dbReference type="PIRSR" id="PIRSR000303-1"/>
    </source>
</evidence>
<evidence type="ECO:0000259" key="6">
    <source>
        <dbReference type="PROSITE" id="PS51352"/>
    </source>
</evidence>
<dbReference type="RefSeq" id="WP_060931092.1">
    <property type="nucleotide sequence ID" value="NZ_KQ959819.1"/>
</dbReference>